<evidence type="ECO:0000256" key="1">
    <source>
        <dbReference type="SAM" id="MobiDB-lite"/>
    </source>
</evidence>
<organism evidence="3 4">
    <name type="scientific">Tetraparma gracilis</name>
    <dbReference type="NCBI Taxonomy" id="2962635"/>
    <lineage>
        <taxon>Eukaryota</taxon>
        <taxon>Sar</taxon>
        <taxon>Stramenopiles</taxon>
        <taxon>Ochrophyta</taxon>
        <taxon>Bolidophyceae</taxon>
        <taxon>Parmales</taxon>
        <taxon>Triparmaceae</taxon>
        <taxon>Tetraparma</taxon>
    </lineage>
</organism>
<comment type="caution">
    <text evidence="3">The sequence shown here is derived from an EMBL/GenBank/DDBJ whole genome shotgun (WGS) entry which is preliminary data.</text>
</comment>
<dbReference type="InterPro" id="IPR006577">
    <property type="entry name" value="UAS"/>
</dbReference>
<dbReference type="SMART" id="SM00594">
    <property type="entry name" value="UAS"/>
    <property type="match status" value="1"/>
</dbReference>
<dbReference type="CDD" id="cd02958">
    <property type="entry name" value="UAS"/>
    <property type="match status" value="1"/>
</dbReference>
<evidence type="ECO:0000259" key="2">
    <source>
        <dbReference type="SMART" id="SM00594"/>
    </source>
</evidence>
<dbReference type="SUPFAM" id="SSF52833">
    <property type="entry name" value="Thioredoxin-like"/>
    <property type="match status" value="1"/>
</dbReference>
<dbReference type="CDD" id="cd14273">
    <property type="entry name" value="UBA_TAP-C_like"/>
    <property type="match status" value="1"/>
</dbReference>
<feature type="compositionally biased region" description="Low complexity" evidence="1">
    <location>
        <begin position="86"/>
        <end position="101"/>
    </location>
</feature>
<evidence type="ECO:0000313" key="4">
    <source>
        <dbReference type="Proteomes" id="UP001165060"/>
    </source>
</evidence>
<feature type="compositionally biased region" description="Gly residues" evidence="1">
    <location>
        <begin position="50"/>
        <end position="85"/>
    </location>
</feature>
<dbReference type="Gene3D" id="3.40.30.10">
    <property type="entry name" value="Glutaredoxin"/>
    <property type="match status" value="1"/>
</dbReference>
<sequence>MSVTGASSSVASTYLSMSGDNAEAAIELFFTDPSLAAEQPPAPAPAPAPGAGGGSFGGSFDGGAPGGSFGGAPGGPFGGAPGGPFDGAPPGSSPGEDADAAMARALAAEDAARAEPQVRAADARRVESLMGGGGMMGGGMGGSYDGVGGVGGLLSGGSAAFFSGGGAYDARAAGTVDSATWTLDEDAPEGSASERKDKNLSDMFAAPKELMFHGPFQAARQAGKDSKRWLLVNIQSDADFACHALNRDVWGDEMVQSLVESGFVFWQQDKDKSDEARTYVERYHVQEYPHLAILDPRTGRKIWSKEGWTMEHPVTAESFLEIVMDFGDRNSFDKPPSAPPAPKSKPDSSSTTTSSSSSSPAPPAPPPSNKRAAADLNEDEALAAAIAASIGDNDAA</sequence>
<dbReference type="Proteomes" id="UP001165060">
    <property type="component" value="Unassembled WGS sequence"/>
</dbReference>
<dbReference type="InterPro" id="IPR050730">
    <property type="entry name" value="UBX_domain-protein"/>
</dbReference>
<feature type="region of interest" description="Disordered" evidence="1">
    <location>
        <begin position="330"/>
        <end position="377"/>
    </location>
</feature>
<dbReference type="Pfam" id="PF13899">
    <property type="entry name" value="Thioredoxin_7"/>
    <property type="match status" value="1"/>
</dbReference>
<dbReference type="EMBL" id="BRYB01000855">
    <property type="protein sequence ID" value="GMI39068.1"/>
    <property type="molecule type" value="Genomic_DNA"/>
</dbReference>
<dbReference type="PANTHER" id="PTHR23322:SF6">
    <property type="entry name" value="UBX DOMAIN-CONTAINING PROTEIN 7"/>
    <property type="match status" value="1"/>
</dbReference>
<feature type="region of interest" description="Disordered" evidence="1">
    <location>
        <begin position="32"/>
        <end position="101"/>
    </location>
</feature>
<dbReference type="Pfam" id="PF14555">
    <property type="entry name" value="UBA_4"/>
    <property type="match status" value="1"/>
</dbReference>
<evidence type="ECO:0000313" key="3">
    <source>
        <dbReference type="EMBL" id="GMI39068.1"/>
    </source>
</evidence>
<reference evidence="3 4" key="1">
    <citation type="journal article" date="2023" name="Commun. Biol.">
        <title>Genome analysis of Parmales, the sister group of diatoms, reveals the evolutionary specialization of diatoms from phago-mixotrophs to photoautotrophs.</title>
        <authorList>
            <person name="Ban H."/>
            <person name="Sato S."/>
            <person name="Yoshikawa S."/>
            <person name="Yamada K."/>
            <person name="Nakamura Y."/>
            <person name="Ichinomiya M."/>
            <person name="Sato N."/>
            <person name="Blanc-Mathieu R."/>
            <person name="Endo H."/>
            <person name="Kuwata A."/>
            <person name="Ogata H."/>
        </authorList>
    </citation>
    <scope>NUCLEOTIDE SEQUENCE [LARGE SCALE GENOMIC DNA]</scope>
</reference>
<dbReference type="InterPro" id="IPR036249">
    <property type="entry name" value="Thioredoxin-like_sf"/>
</dbReference>
<name>A0ABQ6N3P1_9STRA</name>
<accession>A0ABQ6N3P1</accession>
<feature type="domain" description="UAS" evidence="2">
    <location>
        <begin position="199"/>
        <end position="328"/>
    </location>
</feature>
<keyword evidence="4" id="KW-1185">Reference proteome</keyword>
<gene>
    <name evidence="3" type="ORF">TeGR_g8754</name>
</gene>
<feature type="non-terminal residue" evidence="3">
    <location>
        <position position="396"/>
    </location>
</feature>
<proteinExistence type="predicted"/>
<dbReference type="PANTHER" id="PTHR23322">
    <property type="entry name" value="FAS-ASSOCIATED PROTEIN"/>
    <property type="match status" value="1"/>
</dbReference>
<feature type="compositionally biased region" description="Low complexity" evidence="1">
    <location>
        <begin position="347"/>
        <end position="359"/>
    </location>
</feature>
<protein>
    <recommendedName>
        <fullName evidence="2">UAS domain-containing protein</fullName>
    </recommendedName>
</protein>